<dbReference type="Pfam" id="PF02566">
    <property type="entry name" value="OsmC"/>
    <property type="match status" value="1"/>
</dbReference>
<protein>
    <submittedName>
        <fullName evidence="1">OsmC family protein</fullName>
    </submittedName>
</protein>
<dbReference type="InterPro" id="IPR015946">
    <property type="entry name" value="KH_dom-like_a/b"/>
</dbReference>
<dbReference type="Gene3D" id="2.20.25.10">
    <property type="match status" value="1"/>
</dbReference>
<dbReference type="PANTHER" id="PTHR34352:SF1">
    <property type="entry name" value="PROTEIN YHFA"/>
    <property type="match status" value="1"/>
</dbReference>
<dbReference type="Proteomes" id="UP001298424">
    <property type="component" value="Unassembled WGS sequence"/>
</dbReference>
<organism evidence="1 2">
    <name type="scientific">Kingella pumchi</name>
    <dbReference type="NCBI Taxonomy" id="2779506"/>
    <lineage>
        <taxon>Bacteria</taxon>
        <taxon>Pseudomonadati</taxon>
        <taxon>Pseudomonadota</taxon>
        <taxon>Betaproteobacteria</taxon>
        <taxon>Neisseriales</taxon>
        <taxon>Neisseriaceae</taxon>
        <taxon>Kingella</taxon>
    </lineage>
</organism>
<gene>
    <name evidence="1" type="ORF">MB824_07275</name>
</gene>
<dbReference type="PANTHER" id="PTHR34352">
    <property type="entry name" value="PROTEIN YHFA"/>
    <property type="match status" value="1"/>
</dbReference>
<dbReference type="Gene3D" id="3.30.300.20">
    <property type="match status" value="1"/>
</dbReference>
<dbReference type="InterPro" id="IPR036102">
    <property type="entry name" value="OsmC/Ohrsf"/>
</dbReference>
<reference evidence="1 2" key="1">
    <citation type="submission" date="2022-02" db="EMBL/GenBank/DDBJ databases">
        <title>Genome sequence data of Kingella unionensis sp. nov. strain CICC 24913 (CCUG 75125).</title>
        <authorList>
            <person name="Xiao M."/>
        </authorList>
    </citation>
    <scope>NUCLEOTIDE SEQUENCE [LARGE SCALE GENOMIC DNA]</scope>
    <source>
        <strain evidence="1 2">CICC 24913</strain>
    </source>
</reference>
<evidence type="ECO:0000313" key="1">
    <source>
        <dbReference type="EMBL" id="MCG6504293.1"/>
    </source>
</evidence>
<name>A0ABS9NNF0_9NEIS</name>
<comment type="caution">
    <text evidence="1">The sequence shown here is derived from an EMBL/GenBank/DDBJ whole genome shotgun (WGS) entry which is preliminary data.</text>
</comment>
<dbReference type="EMBL" id="JAKOOW010000025">
    <property type="protein sequence ID" value="MCG6504293.1"/>
    <property type="molecule type" value="Genomic_DNA"/>
</dbReference>
<evidence type="ECO:0000313" key="2">
    <source>
        <dbReference type="Proteomes" id="UP001298424"/>
    </source>
</evidence>
<dbReference type="SUPFAM" id="SSF82784">
    <property type="entry name" value="OsmC-like"/>
    <property type="match status" value="1"/>
</dbReference>
<proteinExistence type="predicted"/>
<keyword evidence="2" id="KW-1185">Reference proteome</keyword>
<dbReference type="InterPro" id="IPR003718">
    <property type="entry name" value="OsmC/Ohr_fam"/>
</dbReference>
<accession>A0ABS9NNF0</accession>
<dbReference type="RefSeq" id="WP_238747709.1">
    <property type="nucleotide sequence ID" value="NZ_JAKOOW010000025.1"/>
</dbReference>
<dbReference type="NCBIfam" id="NF008009">
    <property type="entry name" value="PRK10738.1"/>
    <property type="match status" value="1"/>
</dbReference>
<sequence length="142" mass="15195">MKISSQWLEGRCFVASNGSGHSVVMDGSGGEAGSLKRGVSPMEMLLMGVAGCSSIDVVEILKKQRQDVRDCIATVEGVRAPTVPRVFTEIRIHFKIVGVGVKPEQAERAVQLSAEKYCSASIMLGKAAKVSHSFEIVEAESQ</sequence>